<evidence type="ECO:0000313" key="1">
    <source>
        <dbReference type="EMBL" id="KAI0048413.1"/>
    </source>
</evidence>
<name>A0ACB8RXZ0_9AGAM</name>
<organism evidence="1 2">
    <name type="scientific">Auriscalpium vulgare</name>
    <dbReference type="NCBI Taxonomy" id="40419"/>
    <lineage>
        <taxon>Eukaryota</taxon>
        <taxon>Fungi</taxon>
        <taxon>Dikarya</taxon>
        <taxon>Basidiomycota</taxon>
        <taxon>Agaricomycotina</taxon>
        <taxon>Agaricomycetes</taxon>
        <taxon>Russulales</taxon>
        <taxon>Auriscalpiaceae</taxon>
        <taxon>Auriscalpium</taxon>
    </lineage>
</organism>
<reference evidence="1" key="1">
    <citation type="submission" date="2021-02" db="EMBL/GenBank/DDBJ databases">
        <authorList>
            <consortium name="DOE Joint Genome Institute"/>
            <person name="Ahrendt S."/>
            <person name="Looney B.P."/>
            <person name="Miyauchi S."/>
            <person name="Morin E."/>
            <person name="Drula E."/>
            <person name="Courty P.E."/>
            <person name="Chicoki N."/>
            <person name="Fauchery L."/>
            <person name="Kohler A."/>
            <person name="Kuo A."/>
            <person name="Labutti K."/>
            <person name="Pangilinan J."/>
            <person name="Lipzen A."/>
            <person name="Riley R."/>
            <person name="Andreopoulos W."/>
            <person name="He G."/>
            <person name="Johnson J."/>
            <person name="Barry K.W."/>
            <person name="Grigoriev I.V."/>
            <person name="Nagy L."/>
            <person name="Hibbett D."/>
            <person name="Henrissat B."/>
            <person name="Matheny P.B."/>
            <person name="Labbe J."/>
            <person name="Martin F."/>
        </authorList>
    </citation>
    <scope>NUCLEOTIDE SEQUENCE</scope>
    <source>
        <strain evidence="1">FP105234-sp</strain>
    </source>
</reference>
<sequence length="123" mass="13029">MRALGACSAGCGLKTGIGVLAQRRTHDAGGDAEHAPQSPPALCLYHNDPFFTKFRDVEHFAENHQRTDIVHTALLADVAFCSVATVPDALTTQLCSTRGALGGRCVRSGGSKRDEKQLKALAP</sequence>
<dbReference type="EMBL" id="MU275887">
    <property type="protein sequence ID" value="KAI0048413.1"/>
    <property type="molecule type" value="Genomic_DNA"/>
</dbReference>
<proteinExistence type="predicted"/>
<gene>
    <name evidence="1" type="ORF">FA95DRAFT_1076096</name>
</gene>
<evidence type="ECO:0000313" key="2">
    <source>
        <dbReference type="Proteomes" id="UP000814033"/>
    </source>
</evidence>
<dbReference type="Proteomes" id="UP000814033">
    <property type="component" value="Unassembled WGS sequence"/>
</dbReference>
<comment type="caution">
    <text evidence="1">The sequence shown here is derived from an EMBL/GenBank/DDBJ whole genome shotgun (WGS) entry which is preliminary data.</text>
</comment>
<reference evidence="1" key="2">
    <citation type="journal article" date="2022" name="New Phytol.">
        <title>Evolutionary transition to the ectomycorrhizal habit in the genomes of a hyperdiverse lineage of mushroom-forming fungi.</title>
        <authorList>
            <person name="Looney B."/>
            <person name="Miyauchi S."/>
            <person name="Morin E."/>
            <person name="Drula E."/>
            <person name="Courty P.E."/>
            <person name="Kohler A."/>
            <person name="Kuo A."/>
            <person name="LaButti K."/>
            <person name="Pangilinan J."/>
            <person name="Lipzen A."/>
            <person name="Riley R."/>
            <person name="Andreopoulos W."/>
            <person name="He G."/>
            <person name="Johnson J."/>
            <person name="Nolan M."/>
            <person name="Tritt A."/>
            <person name="Barry K.W."/>
            <person name="Grigoriev I.V."/>
            <person name="Nagy L.G."/>
            <person name="Hibbett D."/>
            <person name="Henrissat B."/>
            <person name="Matheny P.B."/>
            <person name="Labbe J."/>
            <person name="Martin F.M."/>
        </authorList>
    </citation>
    <scope>NUCLEOTIDE SEQUENCE</scope>
    <source>
        <strain evidence="1">FP105234-sp</strain>
    </source>
</reference>
<protein>
    <submittedName>
        <fullName evidence="1">Uncharacterized protein</fullName>
    </submittedName>
</protein>
<keyword evidence="2" id="KW-1185">Reference proteome</keyword>
<accession>A0ACB8RXZ0</accession>